<comment type="caution">
    <text evidence="1">The sequence shown here is derived from an EMBL/GenBank/DDBJ whole genome shotgun (WGS) entry which is preliminary data.</text>
</comment>
<dbReference type="NCBIfam" id="TIGR02841">
    <property type="entry name" value="spore_YyaC"/>
    <property type="match status" value="1"/>
</dbReference>
<name>A0ABS2NRI4_9FIRM</name>
<evidence type="ECO:0000313" key="1">
    <source>
        <dbReference type="EMBL" id="MBM7615575.1"/>
    </source>
</evidence>
<dbReference type="InterPro" id="IPR009665">
    <property type="entry name" value="YyaC"/>
</dbReference>
<dbReference type="Proteomes" id="UP001314796">
    <property type="component" value="Unassembled WGS sequence"/>
</dbReference>
<organism evidence="1 2">
    <name type="scientific">Alkaliphilus hydrothermalis</name>
    <dbReference type="NCBI Taxonomy" id="1482730"/>
    <lineage>
        <taxon>Bacteria</taxon>
        <taxon>Bacillati</taxon>
        <taxon>Bacillota</taxon>
        <taxon>Clostridia</taxon>
        <taxon>Peptostreptococcales</taxon>
        <taxon>Natronincolaceae</taxon>
        <taxon>Alkaliphilus</taxon>
    </lineage>
</organism>
<dbReference type="SUPFAM" id="SSF53163">
    <property type="entry name" value="HybD-like"/>
    <property type="match status" value="1"/>
</dbReference>
<dbReference type="EMBL" id="JAFBEE010000014">
    <property type="protein sequence ID" value="MBM7615575.1"/>
    <property type="molecule type" value="Genomic_DNA"/>
</dbReference>
<keyword evidence="2" id="KW-1185">Reference proteome</keyword>
<reference evidence="1 2" key="1">
    <citation type="submission" date="2021-01" db="EMBL/GenBank/DDBJ databases">
        <title>Genomic Encyclopedia of Type Strains, Phase IV (KMG-IV): sequencing the most valuable type-strain genomes for metagenomic binning, comparative biology and taxonomic classification.</title>
        <authorList>
            <person name="Goeker M."/>
        </authorList>
    </citation>
    <scope>NUCLEOTIDE SEQUENCE [LARGE SCALE GENOMIC DNA]</scope>
    <source>
        <strain evidence="1 2">DSM 25890</strain>
    </source>
</reference>
<dbReference type="Pfam" id="PF06866">
    <property type="entry name" value="DUF1256"/>
    <property type="match status" value="1"/>
</dbReference>
<protein>
    <submittedName>
        <fullName evidence="1">Sporulation protein YyaC</fullName>
    </submittedName>
</protein>
<gene>
    <name evidence="1" type="ORF">JOC73_002145</name>
</gene>
<proteinExistence type="predicted"/>
<accession>A0ABS2NRI4</accession>
<dbReference type="InterPro" id="IPR023430">
    <property type="entry name" value="Pept_HybD-like_dom_sf"/>
</dbReference>
<sequence>MPIVKPELSDSINVNIPMSHIDFSVILLKYIQDHYHFPFKELVFVCIGTDRSTGDALGPLIGYKLANHIKNYPNVYLLGTLEEPVHAKNLHDKISEIYNNYENPFIIAIDACLGRMERVGYVKVGDGPLKPGAGVNKELPSIGNIHITGIVNLSGYMEYLVLQNTRLNLVMKMADTISEGIRFSLWKMKQQQQLV</sequence>
<evidence type="ECO:0000313" key="2">
    <source>
        <dbReference type="Proteomes" id="UP001314796"/>
    </source>
</evidence>
<dbReference type="RefSeq" id="WP_204402945.1">
    <property type="nucleotide sequence ID" value="NZ_JAFBEE010000014.1"/>
</dbReference>